<gene>
    <name evidence="1" type="ORF">PIGHUM_02295</name>
</gene>
<dbReference type="InterPro" id="IPR012348">
    <property type="entry name" value="RNR-like"/>
</dbReference>
<dbReference type="Gene3D" id="1.10.620.20">
    <property type="entry name" value="Ribonucleotide Reductase, subunit A"/>
    <property type="match status" value="1"/>
</dbReference>
<keyword evidence="2" id="KW-1185">Reference proteome</keyword>
<dbReference type="InterPro" id="IPR009078">
    <property type="entry name" value="Ferritin-like_SF"/>
</dbReference>
<accession>A0A3P4B3M4</accession>
<dbReference type="SUPFAM" id="SSF47240">
    <property type="entry name" value="Ferritin-like"/>
    <property type="match status" value="1"/>
</dbReference>
<dbReference type="AlphaFoldDB" id="A0A3P4B3M4"/>
<evidence type="ECO:0000313" key="1">
    <source>
        <dbReference type="EMBL" id="VCU70228.1"/>
    </source>
</evidence>
<sequence>MDAVAQAMPWRLEEIDLERVAPGQVRDDKTLFFLLCSASFIESGSDLYTRNLVTYYRDDSDVADWLGRHWEPEELQHGRALRAYIERVWPEFRWQEAFDSFFADYSQRCTLEEFEPTRALELAARCVVEMGTATLYRSLAAYAPEPVLREIATHIRTDEVRHYKHFYQYFNLYNGREGNGRMKVLGALVRRLLEIRNDDSECAIRHVLNHRDPARANDRDEIVRITHDAQRLVRRNLSADMSVKMFLKPLNLPPRLQGGIETPLARMVDYAMR</sequence>
<proteinExistence type="predicted"/>
<organism evidence="1 2">
    <name type="scientific">Pigmentiphaga humi</name>
    <dbReference type="NCBI Taxonomy" id="2478468"/>
    <lineage>
        <taxon>Bacteria</taxon>
        <taxon>Pseudomonadati</taxon>
        <taxon>Pseudomonadota</taxon>
        <taxon>Betaproteobacteria</taxon>
        <taxon>Burkholderiales</taxon>
        <taxon>Alcaligenaceae</taxon>
        <taxon>Pigmentiphaga</taxon>
    </lineage>
</organism>
<name>A0A3P4B3M4_9BURK</name>
<dbReference type="CDD" id="cd00657">
    <property type="entry name" value="Ferritin_like"/>
    <property type="match status" value="1"/>
</dbReference>
<dbReference type="GO" id="GO:0016491">
    <property type="term" value="F:oxidoreductase activity"/>
    <property type="evidence" value="ECO:0007669"/>
    <property type="project" value="InterPro"/>
</dbReference>
<reference evidence="1 2" key="1">
    <citation type="submission" date="2018-10" db="EMBL/GenBank/DDBJ databases">
        <authorList>
            <person name="Criscuolo A."/>
        </authorList>
    </citation>
    <scope>NUCLEOTIDE SEQUENCE [LARGE SCALE GENOMIC DNA]</scope>
    <source>
        <strain evidence="1">DnA1</strain>
    </source>
</reference>
<protein>
    <recommendedName>
        <fullName evidence="3">Ferritin</fullName>
    </recommendedName>
</protein>
<evidence type="ECO:0008006" key="3">
    <source>
        <dbReference type="Google" id="ProtNLM"/>
    </source>
</evidence>
<dbReference type="EMBL" id="UWPJ01000017">
    <property type="protein sequence ID" value="VCU70228.1"/>
    <property type="molecule type" value="Genomic_DNA"/>
</dbReference>
<evidence type="ECO:0000313" key="2">
    <source>
        <dbReference type="Proteomes" id="UP000277294"/>
    </source>
</evidence>
<dbReference type="Proteomes" id="UP000277294">
    <property type="component" value="Unassembled WGS sequence"/>
</dbReference>